<dbReference type="GO" id="GO:0005524">
    <property type="term" value="F:ATP binding"/>
    <property type="evidence" value="ECO:0007669"/>
    <property type="project" value="InterPro"/>
</dbReference>
<dbReference type="SUPFAM" id="SSF52540">
    <property type="entry name" value="P-loop containing nucleoside triphosphate hydrolases"/>
    <property type="match status" value="1"/>
</dbReference>
<dbReference type="GO" id="GO:0016887">
    <property type="term" value="F:ATP hydrolysis activity"/>
    <property type="evidence" value="ECO:0007669"/>
    <property type="project" value="InterPro"/>
</dbReference>
<evidence type="ECO:0000313" key="6">
    <source>
        <dbReference type="Proteomes" id="UP001172791"/>
    </source>
</evidence>
<dbReference type="Gene3D" id="3.40.50.300">
    <property type="entry name" value="P-loop containing nucleotide triphosphate hydrolases"/>
    <property type="match status" value="1"/>
</dbReference>
<feature type="domain" description="Bacterial type II secretion system protein E" evidence="2">
    <location>
        <begin position="214"/>
        <end position="228"/>
    </location>
</feature>
<dbReference type="InterPro" id="IPR027417">
    <property type="entry name" value="P-loop_NTPase"/>
</dbReference>
<sequence length="318" mass="34861">MRSEDEMRRLMAALSRQFGDPLIAAMSDPLTNDIQLNADGVWWWERFGRGREQGGVLAKSAAETLMGSIAHYLGQTVGYDHPVLEGRLPFNDCRFAGVMPPIVTAPAFSIRRPGVIFTLFQYVKTGSIAAKDARRLRSAYLAGKNILIIGGTGAGKTMLLNAMLALLATYKPETRVLIAEDTPEVQCKLPNHVSMVTKVSEPAVNLAALIKLALRFKPDRIIVGEVRDGTAADMLEAWNTGHLGGLGTIHANDCRSAVQRLADMLRKANIPQEVALRQIATSVDIMVSIQRMPDGKRKINEIVQLDGINEGEIQFKPF</sequence>
<dbReference type="Proteomes" id="UP001172788">
    <property type="component" value="Unassembled WGS sequence"/>
</dbReference>
<reference evidence="3" key="1">
    <citation type="submission" date="2018-04" db="EMBL/GenBank/DDBJ databases">
        <authorList>
            <person name="Jy Z."/>
        </authorList>
    </citation>
    <scope>NUCLEOTIDE SEQUENCE</scope>
    <source>
        <strain evidence="4">AS13</strain>
        <strain evidence="3">LA18</strain>
    </source>
</reference>
<gene>
    <name evidence="3" type="primary">trbB</name>
    <name evidence="3" type="ORF">DBA34_02035</name>
    <name evidence="4" type="ORF">DBB29_12305</name>
</gene>
<organism evidence="3 6">
    <name type="scientific">Pandoraea cepalis</name>
    <dbReference type="NCBI Taxonomy" id="2508294"/>
    <lineage>
        <taxon>Bacteria</taxon>
        <taxon>Pseudomonadati</taxon>
        <taxon>Pseudomonadota</taxon>
        <taxon>Betaproteobacteria</taxon>
        <taxon>Burkholderiales</taxon>
        <taxon>Burkholderiaceae</taxon>
        <taxon>Pandoraea</taxon>
    </lineage>
</organism>
<accession>A0AAW7MHB1</accession>
<dbReference type="InterPro" id="IPR050921">
    <property type="entry name" value="T4SS_GSP_E_ATPase"/>
</dbReference>
<evidence type="ECO:0000256" key="1">
    <source>
        <dbReference type="ARBA" id="ARBA00006611"/>
    </source>
</evidence>
<dbReference type="PANTHER" id="PTHR30486">
    <property type="entry name" value="TWITCHING MOTILITY PROTEIN PILT"/>
    <property type="match status" value="1"/>
</dbReference>
<dbReference type="AlphaFoldDB" id="A0AAW7MHB1"/>
<comment type="similarity">
    <text evidence="1">Belongs to the GSP E family.</text>
</comment>
<evidence type="ECO:0000313" key="4">
    <source>
        <dbReference type="EMBL" id="MDN4578897.1"/>
    </source>
</evidence>
<dbReference type="Proteomes" id="UP001172791">
    <property type="component" value="Unassembled WGS sequence"/>
</dbReference>
<evidence type="ECO:0000313" key="5">
    <source>
        <dbReference type="Proteomes" id="UP001172788"/>
    </source>
</evidence>
<evidence type="ECO:0000313" key="3">
    <source>
        <dbReference type="EMBL" id="MDN4572051.1"/>
    </source>
</evidence>
<dbReference type="RefSeq" id="WP_301233386.1">
    <property type="nucleotide sequence ID" value="NZ_QAIC01000024.1"/>
</dbReference>
<proteinExistence type="inferred from homology"/>
<dbReference type="Gene3D" id="3.30.450.90">
    <property type="match status" value="1"/>
</dbReference>
<dbReference type="InterPro" id="IPR014149">
    <property type="entry name" value="Conjug-transfer_TrbB"/>
</dbReference>
<dbReference type="PANTHER" id="PTHR30486:SF6">
    <property type="entry name" value="TYPE IV PILUS RETRACTATION ATPASE PILT"/>
    <property type="match status" value="1"/>
</dbReference>
<dbReference type="NCBIfam" id="TIGR02782">
    <property type="entry name" value="TrbB_P"/>
    <property type="match status" value="1"/>
</dbReference>
<dbReference type="EMBL" id="QAID01000040">
    <property type="protein sequence ID" value="MDN4578897.1"/>
    <property type="molecule type" value="Genomic_DNA"/>
</dbReference>
<dbReference type="CDD" id="cd01130">
    <property type="entry name" value="VirB11-like_ATPase"/>
    <property type="match status" value="1"/>
</dbReference>
<dbReference type="GO" id="GO:0005737">
    <property type="term" value="C:cytoplasm"/>
    <property type="evidence" value="ECO:0007669"/>
    <property type="project" value="InterPro"/>
</dbReference>
<dbReference type="InterPro" id="IPR001482">
    <property type="entry name" value="T2SS/T4SS_dom"/>
</dbReference>
<dbReference type="Pfam" id="PF00437">
    <property type="entry name" value="T2SSE"/>
    <property type="match status" value="1"/>
</dbReference>
<dbReference type="PROSITE" id="PS00662">
    <property type="entry name" value="T2SP_E"/>
    <property type="match status" value="1"/>
</dbReference>
<evidence type="ECO:0000259" key="2">
    <source>
        <dbReference type="PROSITE" id="PS00662"/>
    </source>
</evidence>
<keyword evidence="5" id="KW-1185">Reference proteome</keyword>
<protein>
    <submittedName>
        <fullName evidence="3">P-type conjugative transfer ATPase TrbB</fullName>
    </submittedName>
</protein>
<comment type="caution">
    <text evidence="3">The sequence shown here is derived from an EMBL/GenBank/DDBJ whole genome shotgun (WGS) entry which is preliminary data.</text>
</comment>
<dbReference type="EMBL" id="QAIC01000024">
    <property type="protein sequence ID" value="MDN4572051.1"/>
    <property type="molecule type" value="Genomic_DNA"/>
</dbReference>
<name>A0AAW7MHB1_9BURK</name>